<dbReference type="GO" id="GO:0006364">
    <property type="term" value="P:rRNA processing"/>
    <property type="evidence" value="ECO:0007669"/>
    <property type="project" value="InterPro"/>
</dbReference>
<dbReference type="AlphaFoldDB" id="A0AAJ7JFP5"/>
<keyword evidence="4" id="KW-0539">Nucleus</keyword>
<evidence type="ECO:0000256" key="2">
    <source>
        <dbReference type="ARBA" id="ARBA00007774"/>
    </source>
</evidence>
<keyword evidence="3" id="KW-0597">Phosphoprotein</keyword>
<organism evidence="5 6">
    <name type="scientific">Ceratina calcarata</name>
    <dbReference type="NCBI Taxonomy" id="156304"/>
    <lineage>
        <taxon>Eukaryota</taxon>
        <taxon>Metazoa</taxon>
        <taxon>Ecdysozoa</taxon>
        <taxon>Arthropoda</taxon>
        <taxon>Hexapoda</taxon>
        <taxon>Insecta</taxon>
        <taxon>Pterygota</taxon>
        <taxon>Neoptera</taxon>
        <taxon>Endopterygota</taxon>
        <taxon>Hymenoptera</taxon>
        <taxon>Apocrita</taxon>
        <taxon>Aculeata</taxon>
        <taxon>Apoidea</taxon>
        <taxon>Anthophila</taxon>
        <taxon>Apidae</taxon>
        <taxon>Ceratina</taxon>
        <taxon>Zadontomerus</taxon>
    </lineage>
</organism>
<accession>A0AAJ7JFP5</accession>
<keyword evidence="5" id="KW-1185">Reference proteome</keyword>
<sequence>MDDTSILDDTEQYVSKSHSKLLEAVSQLDKGQRVKKVERSEPTLEVSEFHLVKSGISDQDTVHVQEIARILRKKGHHIEIARNIETAKKNIRVLPKPLEKPAAERIKRIVGFEGTKKELKKNGTQ</sequence>
<dbReference type="RefSeq" id="XP_017891732.1">
    <property type="nucleotide sequence ID" value="XM_018036243.2"/>
</dbReference>
<comment type="subcellular location">
    <subcellularLocation>
        <location evidence="1">Nucleus</location>
        <location evidence="1">Nucleolus</location>
    </subcellularLocation>
</comment>
<reference evidence="6" key="1">
    <citation type="submission" date="2025-08" db="UniProtKB">
        <authorList>
            <consortium name="RefSeq"/>
        </authorList>
    </citation>
    <scope>IDENTIFICATION</scope>
    <source>
        <tissue evidence="6">Whole body</tissue>
    </source>
</reference>
<evidence type="ECO:0000256" key="4">
    <source>
        <dbReference type="ARBA" id="ARBA00023242"/>
    </source>
</evidence>
<dbReference type="GO" id="GO:0032040">
    <property type="term" value="C:small-subunit processome"/>
    <property type="evidence" value="ECO:0007669"/>
    <property type="project" value="InterPro"/>
</dbReference>
<dbReference type="InterPro" id="IPR006709">
    <property type="entry name" value="SSU_processome_Utp14"/>
</dbReference>
<name>A0AAJ7JFP5_9HYME</name>
<evidence type="ECO:0000256" key="1">
    <source>
        <dbReference type="ARBA" id="ARBA00004604"/>
    </source>
</evidence>
<protein>
    <submittedName>
        <fullName evidence="6">U3 small nucleolar RNA-associated protein 14 homolog A-like</fullName>
    </submittedName>
</protein>
<comment type="similarity">
    <text evidence="2">Belongs to the UTP14 family.</text>
</comment>
<evidence type="ECO:0000256" key="3">
    <source>
        <dbReference type="ARBA" id="ARBA00022553"/>
    </source>
</evidence>
<dbReference type="PANTHER" id="PTHR14150">
    <property type="entry name" value="U3 SMALL NUCLEOLAR RNA-ASSOCIATED PROTEIN 14"/>
    <property type="match status" value="1"/>
</dbReference>
<dbReference type="GeneID" id="108631969"/>
<proteinExistence type="inferred from homology"/>
<evidence type="ECO:0000313" key="6">
    <source>
        <dbReference type="RefSeq" id="XP_017891732.1"/>
    </source>
</evidence>
<dbReference type="Pfam" id="PF04615">
    <property type="entry name" value="Utp14"/>
    <property type="match status" value="1"/>
</dbReference>
<dbReference type="PANTHER" id="PTHR14150:SF12">
    <property type="entry name" value="U3 SMALL NUCLEOLAR RNA-ASSOCIATED PROTEIN 14 HOMOLOG A"/>
    <property type="match status" value="1"/>
</dbReference>
<gene>
    <name evidence="6" type="primary">LOC108631969</name>
</gene>
<dbReference type="Proteomes" id="UP000694925">
    <property type="component" value="Unplaced"/>
</dbReference>
<evidence type="ECO:0000313" key="5">
    <source>
        <dbReference type="Proteomes" id="UP000694925"/>
    </source>
</evidence>
<dbReference type="KEGG" id="ccal:108631969"/>